<accession>A0A2P5CFX6</accession>
<feature type="compositionally biased region" description="Basic residues" evidence="1">
    <location>
        <begin position="12"/>
        <end position="28"/>
    </location>
</feature>
<dbReference type="Proteomes" id="UP000237105">
    <property type="component" value="Unassembled WGS sequence"/>
</dbReference>
<dbReference type="GO" id="GO:0008270">
    <property type="term" value="F:zinc ion binding"/>
    <property type="evidence" value="ECO:0007669"/>
    <property type="project" value="InterPro"/>
</dbReference>
<organism evidence="2 3">
    <name type="scientific">Parasponia andersonii</name>
    <name type="common">Sponia andersonii</name>
    <dbReference type="NCBI Taxonomy" id="3476"/>
    <lineage>
        <taxon>Eukaryota</taxon>
        <taxon>Viridiplantae</taxon>
        <taxon>Streptophyta</taxon>
        <taxon>Embryophyta</taxon>
        <taxon>Tracheophyta</taxon>
        <taxon>Spermatophyta</taxon>
        <taxon>Magnoliopsida</taxon>
        <taxon>eudicotyledons</taxon>
        <taxon>Gunneridae</taxon>
        <taxon>Pentapetalae</taxon>
        <taxon>rosids</taxon>
        <taxon>fabids</taxon>
        <taxon>Rosales</taxon>
        <taxon>Cannabaceae</taxon>
        <taxon>Parasponia</taxon>
    </lineage>
</organism>
<feature type="region of interest" description="Disordered" evidence="1">
    <location>
        <begin position="1"/>
        <end position="83"/>
    </location>
</feature>
<dbReference type="EMBL" id="JXTB01000135">
    <property type="protein sequence ID" value="PON59946.1"/>
    <property type="molecule type" value="Genomic_DNA"/>
</dbReference>
<evidence type="ECO:0000256" key="1">
    <source>
        <dbReference type="SAM" id="MobiDB-lite"/>
    </source>
</evidence>
<feature type="non-terminal residue" evidence="2">
    <location>
        <position position="83"/>
    </location>
</feature>
<dbReference type="GO" id="GO:0003676">
    <property type="term" value="F:nucleic acid binding"/>
    <property type="evidence" value="ECO:0007669"/>
    <property type="project" value="InterPro"/>
</dbReference>
<dbReference type="Gene3D" id="4.10.60.10">
    <property type="entry name" value="Zinc finger, CCHC-type"/>
    <property type="match status" value="1"/>
</dbReference>
<name>A0A2P5CFX6_PARAD</name>
<evidence type="ECO:0000313" key="3">
    <source>
        <dbReference type="Proteomes" id="UP000237105"/>
    </source>
</evidence>
<feature type="compositionally biased region" description="Basic and acidic residues" evidence="1">
    <location>
        <begin position="29"/>
        <end position="66"/>
    </location>
</feature>
<keyword evidence="3" id="KW-1185">Reference proteome</keyword>
<sequence>MPAEALTARGHSQSRKQEKRSRSRSKGRPGKDECAFCHEKGHWKKDYPKLQNKGKEKANKGKEKATSDAYVAEVEDDESDFAL</sequence>
<dbReference type="InterPro" id="IPR036875">
    <property type="entry name" value="Znf_CCHC_sf"/>
</dbReference>
<dbReference type="AlphaFoldDB" id="A0A2P5CFX6"/>
<feature type="compositionally biased region" description="Acidic residues" evidence="1">
    <location>
        <begin position="73"/>
        <end position="83"/>
    </location>
</feature>
<comment type="caution">
    <text evidence="2">The sequence shown here is derived from an EMBL/GenBank/DDBJ whole genome shotgun (WGS) entry which is preliminary data.</text>
</comment>
<proteinExistence type="predicted"/>
<dbReference type="SUPFAM" id="SSF57756">
    <property type="entry name" value="Retrovirus zinc finger-like domains"/>
    <property type="match status" value="1"/>
</dbReference>
<reference evidence="3" key="1">
    <citation type="submission" date="2016-06" db="EMBL/GenBank/DDBJ databases">
        <title>Parallel loss of symbiosis genes in relatives of nitrogen-fixing non-legume Parasponia.</title>
        <authorList>
            <person name="Van Velzen R."/>
            <person name="Holmer R."/>
            <person name="Bu F."/>
            <person name="Rutten L."/>
            <person name="Van Zeijl A."/>
            <person name="Liu W."/>
            <person name="Santuari L."/>
            <person name="Cao Q."/>
            <person name="Sharma T."/>
            <person name="Shen D."/>
            <person name="Roswanjaya Y."/>
            <person name="Wardhani T."/>
            <person name="Kalhor M.S."/>
            <person name="Jansen J."/>
            <person name="Van den Hoogen J."/>
            <person name="Gungor B."/>
            <person name="Hartog M."/>
            <person name="Hontelez J."/>
            <person name="Verver J."/>
            <person name="Yang W.-C."/>
            <person name="Schijlen E."/>
            <person name="Repin R."/>
            <person name="Schilthuizen M."/>
            <person name="Schranz E."/>
            <person name="Heidstra R."/>
            <person name="Miyata K."/>
            <person name="Fedorova E."/>
            <person name="Kohlen W."/>
            <person name="Bisseling T."/>
            <person name="Smit S."/>
            <person name="Geurts R."/>
        </authorList>
    </citation>
    <scope>NUCLEOTIDE SEQUENCE [LARGE SCALE GENOMIC DNA]</scope>
    <source>
        <strain evidence="3">cv. WU1-14</strain>
    </source>
</reference>
<evidence type="ECO:0000313" key="2">
    <source>
        <dbReference type="EMBL" id="PON59946.1"/>
    </source>
</evidence>
<protein>
    <submittedName>
        <fullName evidence="2">Zinc finger, CCHC-type</fullName>
    </submittedName>
</protein>
<gene>
    <name evidence="2" type="ORF">PanWU01x14_156650</name>
</gene>